<dbReference type="PATRIC" id="fig|188932.3.peg.2134"/>
<reference evidence="2 3" key="1">
    <citation type="submission" date="2016-03" db="EMBL/GenBank/DDBJ databases">
        <title>Complete genome sequence of Pedobacter cryoconitis PAMC 27485.</title>
        <authorList>
            <person name="Lee J."/>
            <person name="Kim O.-S."/>
        </authorList>
    </citation>
    <scope>NUCLEOTIDE SEQUENCE [LARGE SCALE GENOMIC DNA]</scope>
    <source>
        <strain evidence="2 3">PAMC 27485</strain>
    </source>
</reference>
<evidence type="ECO:0000313" key="3">
    <source>
        <dbReference type="Proteomes" id="UP000071561"/>
    </source>
</evidence>
<dbReference type="AlphaFoldDB" id="A0A127VCK3"/>
<keyword evidence="1" id="KW-0812">Transmembrane</keyword>
<accession>A0A127VCK3</accession>
<dbReference type="OrthoDB" id="9822826at2"/>
<keyword evidence="3" id="KW-1185">Reference proteome</keyword>
<protein>
    <submittedName>
        <fullName evidence="2">Uncharacterized protein</fullName>
    </submittedName>
</protein>
<evidence type="ECO:0000313" key="2">
    <source>
        <dbReference type="EMBL" id="AMP98941.1"/>
    </source>
</evidence>
<feature type="transmembrane region" description="Helical" evidence="1">
    <location>
        <begin position="203"/>
        <end position="219"/>
    </location>
</feature>
<name>A0A127VCK3_9SPHI</name>
<dbReference type="KEGG" id="pcm:AY601_2037"/>
<keyword evidence="1" id="KW-1133">Transmembrane helix</keyword>
<evidence type="ECO:0000256" key="1">
    <source>
        <dbReference type="SAM" id="Phobius"/>
    </source>
</evidence>
<feature type="transmembrane region" description="Helical" evidence="1">
    <location>
        <begin position="176"/>
        <end position="197"/>
    </location>
</feature>
<dbReference type="RefSeq" id="WP_068400097.1">
    <property type="nucleotide sequence ID" value="NZ_CP014504.1"/>
</dbReference>
<keyword evidence="1" id="KW-0472">Membrane</keyword>
<organism evidence="2 3">
    <name type="scientific">Pedobacter cryoconitis</name>
    <dbReference type="NCBI Taxonomy" id="188932"/>
    <lineage>
        <taxon>Bacteria</taxon>
        <taxon>Pseudomonadati</taxon>
        <taxon>Bacteroidota</taxon>
        <taxon>Sphingobacteriia</taxon>
        <taxon>Sphingobacteriales</taxon>
        <taxon>Sphingobacteriaceae</taxon>
        <taxon>Pedobacter</taxon>
    </lineage>
</organism>
<sequence length="232" mass="26806">MSEIGVQYAKIVEARKYSVLILSYFLGGTFLSAFAAWQLHHLAILCIGFIIFGICPIIFKKYYRRPFIKKVSVECTDSYFDINVFDSKKDEVVSVHKYFYNDIKSYRTFESTTESSSQLKIWLREGGSVNYIFVEEEYDEGDSILNIIMKEIKGYNENNSAECKILLEKNLFATKIGNYIIILLGIGWICLLIFQIAFKQKSIPLSVIGGIMLFLQILIQRKKDITVYEANR</sequence>
<dbReference type="Proteomes" id="UP000071561">
    <property type="component" value="Chromosome"/>
</dbReference>
<gene>
    <name evidence="2" type="ORF">AY601_2037</name>
</gene>
<dbReference type="EMBL" id="CP014504">
    <property type="protein sequence ID" value="AMP98941.1"/>
    <property type="molecule type" value="Genomic_DNA"/>
</dbReference>
<feature type="transmembrane region" description="Helical" evidence="1">
    <location>
        <begin position="17"/>
        <end position="36"/>
    </location>
</feature>
<feature type="transmembrane region" description="Helical" evidence="1">
    <location>
        <begin position="42"/>
        <end position="59"/>
    </location>
</feature>
<proteinExistence type="predicted"/>